<protein>
    <recommendedName>
        <fullName evidence="4">Guanylate-binding protein N-terminal domain-containing protein</fullName>
    </recommendedName>
</protein>
<dbReference type="GO" id="GO:0005524">
    <property type="term" value="F:ATP binding"/>
    <property type="evidence" value="ECO:0007669"/>
    <property type="project" value="UniProtKB-KW"/>
</dbReference>
<dbReference type="OrthoDB" id="6765990at2759"/>
<proteinExistence type="inferred from homology"/>
<dbReference type="GO" id="GO:0003924">
    <property type="term" value="F:GTPase activity"/>
    <property type="evidence" value="ECO:0007669"/>
    <property type="project" value="InterPro"/>
</dbReference>
<dbReference type="InterPro" id="IPR013126">
    <property type="entry name" value="Hsp_70_fam"/>
</dbReference>
<dbReference type="PROSITE" id="PS01036">
    <property type="entry name" value="HSP70_3"/>
    <property type="match status" value="1"/>
</dbReference>
<evidence type="ECO:0000259" key="4">
    <source>
        <dbReference type="Pfam" id="PF02263"/>
    </source>
</evidence>
<accession>A0A7R9KE04</accession>
<dbReference type="InterPro" id="IPR018181">
    <property type="entry name" value="Heat_shock_70_CS"/>
</dbReference>
<dbReference type="InterPro" id="IPR036543">
    <property type="entry name" value="Guanylate-bd_C_sf"/>
</dbReference>
<keyword evidence="2" id="KW-0547">Nucleotide-binding</keyword>
<evidence type="ECO:0000256" key="3">
    <source>
        <dbReference type="ARBA" id="ARBA00022840"/>
    </source>
</evidence>
<dbReference type="PROSITE" id="PS00297">
    <property type="entry name" value="HSP70_1"/>
    <property type="match status" value="1"/>
</dbReference>
<dbReference type="Gene3D" id="1.20.58.420">
    <property type="entry name" value="AHSP"/>
    <property type="match status" value="1"/>
</dbReference>
<dbReference type="SUPFAM" id="SSF100920">
    <property type="entry name" value="Heat shock protein 70kD (HSP70), peptide-binding domain"/>
    <property type="match status" value="1"/>
</dbReference>
<dbReference type="InterPro" id="IPR015894">
    <property type="entry name" value="Guanylate-bd_N"/>
</dbReference>
<evidence type="ECO:0000256" key="2">
    <source>
        <dbReference type="ARBA" id="ARBA00022741"/>
    </source>
</evidence>
<dbReference type="InterPro" id="IPR029047">
    <property type="entry name" value="HSP70_peptide-bd_sf"/>
</dbReference>
<sequence>MYHLGEGNSFLLNKIGRHIINCVKHCVNIGEAEAQDVTCDFKALEDPDDPLFGFEWNKDPNETTTRGIWFSQPFIVRKTGGEEVAIILVDTQGLFNDESTQQDMSTIVGLSLLSASTLVFNCDNIKDDVFSIMHSFLEFGLQAVQSGSASGDVHHSENNDLKPFQDLIFMIRDWKSPDPPYEYGLEGGRNLLNRKLKTNDNQCETAQFCDVFVNPDTITVKTINGRPITGNEFGSYIEAYVTMFNSESIPQASDLVGAMHKAHDTNLINQLKDEYTSNIKSLLADRPFEGRQRLANSSSTLIDGIILKFGYRRKSMTESVIQELTDQLNHTLETSYKHIEKENESRRLTAAINKITELVTEFKNDIDRHIKPSDYMSDHTINIMINSKSENIIKLFDKFSAIDVEMFTEHKAKLLRQLESDGNECQQMRSRIVTENQQKYQTRLNLAELSRRLDHTQTEMMHIFVSDAGARQRAITAFVDRVLQWYNKRVMEEYGDRPYLLPNRLNTIHEALVTRAVTLFKTECDDIVPNSFDELVLNKLKMAYDSVTTENNQNAPTVPAIGIDLGTTNSCVAYYRPGRLGQEGKIVVCHCNNNIRNNYVTPSCVEYRDNREVVVGEEARDNVLANRQNIIYSAKRMIGRKFDDQNVIKFKQYWPFDVIDINGAAGIEVKVDGASRQLLPEEVSAEVLRKMKAVAEDNIGHKVFDAVITVPAYFTDAQREATRGAGIMAGLNVLSIINEPTAAAMAFKLTRFDDTTNRNVMVFDYGGGTLDVVVLKLSMNTVEVLAVGGDTALGGDDLDYNIINYCLSEFYAQTGVALDRNTVEGDRAQRALKDQCEREKWRLSEAKSTIIAVDNIAVGNNLKVTLTRAKFEELNKVDFDRTIKCVTSTLAKVNGGAGMLTDQIDDIILVGGSTHIPKVKDMITEYFNGRQPSHSVDPMLAVAEGAALQVTCYIQAAILNGNQAYLRQYLRVLEVTPHSLGIELYDGSMSRIIPAQSRVDGIPRTNLYRTAIDNQTKASINVYEGENPVATNNSLLGKFIVKDIPPEKAGKQELTVEFCINDDGILKIKAKVLSHGTVTPHEVVEYKGRLSNDELIRRRDRL</sequence>
<dbReference type="GO" id="GO:0005525">
    <property type="term" value="F:GTP binding"/>
    <property type="evidence" value="ECO:0007669"/>
    <property type="project" value="InterPro"/>
</dbReference>
<gene>
    <name evidence="5" type="ORF">OSB1V03_LOCUS614</name>
</gene>
<dbReference type="Gene3D" id="2.60.34.10">
    <property type="entry name" value="Substrate Binding Domain Of DNAk, Chain A, domain 1"/>
    <property type="match status" value="1"/>
</dbReference>
<dbReference type="Gene3D" id="3.30.420.40">
    <property type="match status" value="2"/>
</dbReference>
<evidence type="ECO:0000313" key="6">
    <source>
        <dbReference type="Proteomes" id="UP000759131"/>
    </source>
</evidence>
<dbReference type="EMBL" id="OC854708">
    <property type="protein sequence ID" value="CAD7620118.1"/>
    <property type="molecule type" value="Genomic_DNA"/>
</dbReference>
<dbReference type="PRINTS" id="PR00301">
    <property type="entry name" value="HEATSHOCK70"/>
</dbReference>
<dbReference type="InterPro" id="IPR043129">
    <property type="entry name" value="ATPase_NBD"/>
</dbReference>
<dbReference type="Pfam" id="PF00012">
    <property type="entry name" value="HSP70"/>
    <property type="match status" value="1"/>
</dbReference>
<dbReference type="PANTHER" id="PTHR19375">
    <property type="entry name" value="HEAT SHOCK PROTEIN 70KDA"/>
    <property type="match status" value="1"/>
</dbReference>
<dbReference type="AlphaFoldDB" id="A0A7R9KE04"/>
<organism evidence="5">
    <name type="scientific">Medioppia subpectinata</name>
    <dbReference type="NCBI Taxonomy" id="1979941"/>
    <lineage>
        <taxon>Eukaryota</taxon>
        <taxon>Metazoa</taxon>
        <taxon>Ecdysozoa</taxon>
        <taxon>Arthropoda</taxon>
        <taxon>Chelicerata</taxon>
        <taxon>Arachnida</taxon>
        <taxon>Acari</taxon>
        <taxon>Acariformes</taxon>
        <taxon>Sarcoptiformes</taxon>
        <taxon>Oribatida</taxon>
        <taxon>Brachypylina</taxon>
        <taxon>Oppioidea</taxon>
        <taxon>Oppiidae</taxon>
        <taxon>Medioppia</taxon>
    </lineage>
</organism>
<dbReference type="FunFam" id="3.90.640.10:FF:000003">
    <property type="entry name" value="Molecular chaperone DnaK"/>
    <property type="match status" value="1"/>
</dbReference>
<dbReference type="SUPFAM" id="SSF52540">
    <property type="entry name" value="P-loop containing nucleoside triphosphate hydrolases"/>
    <property type="match status" value="1"/>
</dbReference>
<keyword evidence="3" id="KW-0067">ATP-binding</keyword>
<evidence type="ECO:0000313" key="5">
    <source>
        <dbReference type="EMBL" id="CAD7620118.1"/>
    </source>
</evidence>
<dbReference type="EMBL" id="CAJPIZ010000133">
    <property type="protein sequence ID" value="CAG2100548.1"/>
    <property type="molecule type" value="Genomic_DNA"/>
</dbReference>
<dbReference type="CDD" id="cd24028">
    <property type="entry name" value="ASKHA_NBD_HSP70_HSPA1-like"/>
    <property type="match status" value="1"/>
</dbReference>
<dbReference type="GO" id="GO:0140662">
    <property type="term" value="F:ATP-dependent protein folding chaperone"/>
    <property type="evidence" value="ECO:0007669"/>
    <property type="project" value="InterPro"/>
</dbReference>
<dbReference type="SUPFAM" id="SSF53067">
    <property type="entry name" value="Actin-like ATPase domain"/>
    <property type="match status" value="2"/>
</dbReference>
<feature type="domain" description="Guanylate-binding protein N-terminal" evidence="4">
    <location>
        <begin position="6"/>
        <end position="207"/>
    </location>
</feature>
<name>A0A7R9KE04_9ACAR</name>
<dbReference type="InterPro" id="IPR027417">
    <property type="entry name" value="P-loop_NTPase"/>
</dbReference>
<keyword evidence="6" id="KW-1185">Reference proteome</keyword>
<dbReference type="Pfam" id="PF02263">
    <property type="entry name" value="GBP"/>
    <property type="match status" value="1"/>
</dbReference>
<dbReference type="Gene3D" id="3.40.50.300">
    <property type="entry name" value="P-loop containing nucleotide triphosphate hydrolases"/>
    <property type="match status" value="2"/>
</dbReference>
<evidence type="ECO:0000256" key="1">
    <source>
        <dbReference type="ARBA" id="ARBA00007381"/>
    </source>
</evidence>
<dbReference type="Proteomes" id="UP000759131">
    <property type="component" value="Unassembled WGS sequence"/>
</dbReference>
<comment type="similarity">
    <text evidence="1">Belongs to the heat shock protein 70 family.</text>
</comment>
<dbReference type="SUPFAM" id="SSF48340">
    <property type="entry name" value="Interferon-induced guanylate-binding protein 1 (GBP1), C-terminal domain"/>
    <property type="match status" value="1"/>
</dbReference>
<dbReference type="Gene3D" id="3.90.640.10">
    <property type="entry name" value="Actin, Chain A, domain 4"/>
    <property type="match status" value="1"/>
</dbReference>
<reference evidence="5" key="1">
    <citation type="submission" date="2020-11" db="EMBL/GenBank/DDBJ databases">
        <authorList>
            <person name="Tran Van P."/>
        </authorList>
    </citation>
    <scope>NUCLEOTIDE SEQUENCE</scope>
</reference>